<gene>
    <name evidence="3" type="ORF">SAMN04488001_1993</name>
</gene>
<dbReference type="AlphaFoldDB" id="A0A1H2XJ01"/>
<feature type="chain" id="PRO_5011479012" evidence="1">
    <location>
        <begin position="18"/>
        <end position="233"/>
    </location>
</feature>
<dbReference type="STRING" id="670155.SAMN04488001_1993"/>
<dbReference type="OrthoDB" id="7840049at2"/>
<dbReference type="RefSeq" id="WP_139254553.1">
    <property type="nucleotide sequence ID" value="NZ_FNOI01000003.1"/>
</dbReference>
<reference evidence="4" key="1">
    <citation type="submission" date="2016-10" db="EMBL/GenBank/DDBJ databases">
        <authorList>
            <person name="Varghese N."/>
            <person name="Submissions S."/>
        </authorList>
    </citation>
    <scope>NUCLEOTIDE SEQUENCE [LARGE SCALE GENOMIC DNA]</scope>
    <source>
        <strain evidence="4">DSM 26922</strain>
    </source>
</reference>
<proteinExistence type="predicted"/>
<evidence type="ECO:0000313" key="4">
    <source>
        <dbReference type="Proteomes" id="UP000199441"/>
    </source>
</evidence>
<dbReference type="CDD" id="cd00229">
    <property type="entry name" value="SGNH_hydrolase"/>
    <property type="match status" value="1"/>
</dbReference>
<keyword evidence="1" id="KW-0732">Signal</keyword>
<dbReference type="Pfam" id="PF13472">
    <property type="entry name" value="Lipase_GDSL_2"/>
    <property type="match status" value="1"/>
</dbReference>
<name>A0A1H2XJ01_9RHOB</name>
<protein>
    <submittedName>
        <fullName evidence="3">Lysophospholipase L1</fullName>
    </submittedName>
</protein>
<dbReference type="Proteomes" id="UP000199441">
    <property type="component" value="Unassembled WGS sequence"/>
</dbReference>
<evidence type="ECO:0000259" key="2">
    <source>
        <dbReference type="Pfam" id="PF13472"/>
    </source>
</evidence>
<evidence type="ECO:0000313" key="3">
    <source>
        <dbReference type="EMBL" id="SDW92444.1"/>
    </source>
</evidence>
<dbReference type="InterPro" id="IPR036514">
    <property type="entry name" value="SGNH_hydro_sf"/>
</dbReference>
<accession>A0A1H2XJ01</accession>
<keyword evidence="4" id="KW-1185">Reference proteome</keyword>
<feature type="signal peptide" evidence="1">
    <location>
        <begin position="1"/>
        <end position="17"/>
    </location>
</feature>
<evidence type="ECO:0000256" key="1">
    <source>
        <dbReference type="SAM" id="SignalP"/>
    </source>
</evidence>
<dbReference type="EMBL" id="FNOI01000003">
    <property type="protein sequence ID" value="SDW92444.1"/>
    <property type="molecule type" value="Genomic_DNA"/>
</dbReference>
<sequence>MKFTTRQLMAAACFALAAPAMGVAGPKDDILVIGDSMLEWQSFKRASIPHVLAKETKRRVENRAASGAKLYLTGAQGNSRSVIPAQYTKGDWNWVVVNGGANDLLVKCGCNRCNKVLDKLITKDGKAGILPDLAARIRKDGPKVILLAYYEGNQRPNLFSRCERVVRELTDRQRALAARLEGVELVRSKPAINPANRSHFALDGVHLSRKGARRVGILLARSLEQLEARRPRR</sequence>
<dbReference type="GO" id="GO:0016788">
    <property type="term" value="F:hydrolase activity, acting on ester bonds"/>
    <property type="evidence" value="ECO:0007669"/>
    <property type="project" value="UniProtKB-ARBA"/>
</dbReference>
<dbReference type="SUPFAM" id="SSF52266">
    <property type="entry name" value="SGNH hydrolase"/>
    <property type="match status" value="1"/>
</dbReference>
<feature type="domain" description="SGNH hydrolase-type esterase" evidence="2">
    <location>
        <begin position="32"/>
        <end position="214"/>
    </location>
</feature>
<dbReference type="Gene3D" id="3.40.50.1110">
    <property type="entry name" value="SGNH hydrolase"/>
    <property type="match status" value="1"/>
</dbReference>
<dbReference type="InterPro" id="IPR013830">
    <property type="entry name" value="SGNH_hydro"/>
</dbReference>
<organism evidence="3 4">
    <name type="scientific">Litoreibacter albidus</name>
    <dbReference type="NCBI Taxonomy" id="670155"/>
    <lineage>
        <taxon>Bacteria</taxon>
        <taxon>Pseudomonadati</taxon>
        <taxon>Pseudomonadota</taxon>
        <taxon>Alphaproteobacteria</taxon>
        <taxon>Rhodobacterales</taxon>
        <taxon>Roseobacteraceae</taxon>
        <taxon>Litoreibacter</taxon>
    </lineage>
</organism>